<reference evidence="1 2" key="1">
    <citation type="submission" date="2006-10" db="EMBL/GenBank/DDBJ databases">
        <title>The Genome Sequence of Batrachochytrium dendrobatidis JEL423.</title>
        <authorList>
            <consortium name="The Broad Institute Genome Sequencing Platform"/>
            <person name="Birren B."/>
            <person name="Lander E."/>
            <person name="Galagan J."/>
            <person name="Cuomo C."/>
            <person name="Devon K."/>
            <person name="Jaffe D."/>
            <person name="Butler J."/>
            <person name="Alvarez P."/>
            <person name="Gnerre S."/>
            <person name="Grabherr M."/>
            <person name="Kleber M."/>
            <person name="Mauceli E."/>
            <person name="Brockman W."/>
            <person name="Young S."/>
            <person name="LaButti K."/>
            <person name="Sykes S."/>
            <person name="DeCaprio D."/>
            <person name="Crawford M."/>
            <person name="Koehrsen M."/>
            <person name="Engels R."/>
            <person name="Montgomery P."/>
            <person name="Pearson M."/>
            <person name="Howarth C."/>
            <person name="Larson L."/>
            <person name="White J."/>
            <person name="O'Leary S."/>
            <person name="Kodira C."/>
            <person name="Zeng Q."/>
            <person name="Yandava C."/>
            <person name="Alvarado L."/>
            <person name="Longcore J."/>
            <person name="James T."/>
        </authorList>
    </citation>
    <scope>NUCLEOTIDE SEQUENCE [LARGE SCALE GENOMIC DNA]</scope>
    <source>
        <strain evidence="1 2">JEL423</strain>
    </source>
</reference>
<evidence type="ECO:0000313" key="2">
    <source>
        <dbReference type="Proteomes" id="UP000077115"/>
    </source>
</evidence>
<dbReference type="Proteomes" id="UP000077115">
    <property type="component" value="Unassembled WGS sequence"/>
</dbReference>
<dbReference type="AlphaFoldDB" id="A0A177WGJ5"/>
<dbReference type="VEuPathDB" id="FungiDB:BDEG_23110"/>
<protein>
    <submittedName>
        <fullName evidence="1">Uncharacterized protein</fullName>
    </submittedName>
</protein>
<proteinExistence type="predicted"/>
<name>A0A177WGJ5_BATDL</name>
<evidence type="ECO:0000313" key="1">
    <source>
        <dbReference type="EMBL" id="OAJ39248.1"/>
    </source>
</evidence>
<sequence>MEIETHFDGELDIKRPLGDVSTLIAAFQARPGSLLGNTDSELITPLCDGWGGDQLQRMGLACCTCNKWDCWIQSTHHQIQE</sequence>
<reference evidence="1 2" key="2">
    <citation type="submission" date="2016-05" db="EMBL/GenBank/DDBJ databases">
        <title>Lineage-specific infection strategies underlie the spectrum of fungal disease in amphibians.</title>
        <authorList>
            <person name="Cuomo C.A."/>
            <person name="Farrer R.A."/>
            <person name="James T."/>
            <person name="Longcore J."/>
            <person name="Birren B."/>
        </authorList>
    </citation>
    <scope>NUCLEOTIDE SEQUENCE [LARGE SCALE GENOMIC DNA]</scope>
    <source>
        <strain evidence="1 2">JEL423</strain>
    </source>
</reference>
<gene>
    <name evidence="1" type="ORF">BDEG_23110</name>
</gene>
<accession>A0A177WGJ5</accession>
<dbReference type="EMBL" id="DS022302">
    <property type="protein sequence ID" value="OAJ39248.1"/>
    <property type="molecule type" value="Genomic_DNA"/>
</dbReference>
<organism evidence="1 2">
    <name type="scientific">Batrachochytrium dendrobatidis (strain JEL423)</name>
    <dbReference type="NCBI Taxonomy" id="403673"/>
    <lineage>
        <taxon>Eukaryota</taxon>
        <taxon>Fungi</taxon>
        <taxon>Fungi incertae sedis</taxon>
        <taxon>Chytridiomycota</taxon>
        <taxon>Chytridiomycota incertae sedis</taxon>
        <taxon>Chytridiomycetes</taxon>
        <taxon>Rhizophydiales</taxon>
        <taxon>Rhizophydiales incertae sedis</taxon>
        <taxon>Batrachochytrium</taxon>
    </lineage>
</organism>